<comment type="caution">
    <text evidence="4">The sequence shown here is derived from an EMBL/GenBank/DDBJ whole genome shotgun (WGS) entry which is preliminary data.</text>
</comment>
<dbReference type="GO" id="GO:0042956">
    <property type="term" value="P:maltodextrin transmembrane transport"/>
    <property type="evidence" value="ECO:0007669"/>
    <property type="project" value="TreeGrafter"/>
</dbReference>
<evidence type="ECO:0000256" key="2">
    <source>
        <dbReference type="ARBA" id="ARBA00022448"/>
    </source>
</evidence>
<dbReference type="GO" id="GO:0015768">
    <property type="term" value="P:maltose transport"/>
    <property type="evidence" value="ECO:0007669"/>
    <property type="project" value="TreeGrafter"/>
</dbReference>
<protein>
    <submittedName>
        <fullName evidence="4">Maltose/maltodextrin ABC transporter substrate binding periplasmic protein MalE</fullName>
    </submittedName>
</protein>
<reference evidence="4 5" key="1">
    <citation type="submission" date="2014-09" db="EMBL/GenBank/DDBJ databases">
        <title>Vibrio maritimus JCM 19235. (C45) whole genome shotgun sequence.</title>
        <authorList>
            <person name="Sawabe T."/>
            <person name="Meirelles P."/>
            <person name="Nakanishi M."/>
            <person name="Sayaka M."/>
            <person name="Hattori M."/>
            <person name="Ohkuma M."/>
        </authorList>
    </citation>
    <scope>NUCLEOTIDE SEQUENCE [LARGE SCALE GENOMIC DNA]</scope>
    <source>
        <strain evidence="5">JCM19235</strain>
    </source>
</reference>
<dbReference type="PANTHER" id="PTHR30061">
    <property type="entry name" value="MALTOSE-BINDING PERIPLASMIC PROTEIN"/>
    <property type="match status" value="1"/>
</dbReference>
<reference evidence="4 5" key="2">
    <citation type="submission" date="2014-09" db="EMBL/GenBank/DDBJ databases">
        <authorList>
            <consortium name="NBRP consortium"/>
            <person name="Sawabe T."/>
            <person name="Meirelles P."/>
            <person name="Nakanishi M."/>
            <person name="Sayaka M."/>
            <person name="Hattori M."/>
            <person name="Ohkuma M."/>
        </authorList>
    </citation>
    <scope>NUCLEOTIDE SEQUENCE [LARGE SCALE GENOMIC DNA]</scope>
    <source>
        <strain evidence="5">JCM19235</strain>
    </source>
</reference>
<evidence type="ECO:0000313" key="5">
    <source>
        <dbReference type="Proteomes" id="UP000029228"/>
    </source>
</evidence>
<evidence type="ECO:0000256" key="3">
    <source>
        <dbReference type="ARBA" id="ARBA00022729"/>
    </source>
</evidence>
<dbReference type="PANTHER" id="PTHR30061:SF50">
    <property type="entry name" value="MALTOSE_MALTODEXTRIN-BINDING PERIPLASMIC PROTEIN"/>
    <property type="match status" value="1"/>
</dbReference>
<dbReference type="SUPFAM" id="SSF53850">
    <property type="entry name" value="Periplasmic binding protein-like II"/>
    <property type="match status" value="1"/>
</dbReference>
<dbReference type="Gene3D" id="3.40.190.10">
    <property type="entry name" value="Periplasmic binding protein-like II"/>
    <property type="match status" value="1"/>
</dbReference>
<keyword evidence="3" id="KW-0732">Signal</keyword>
<proteinExistence type="inferred from homology"/>
<keyword evidence="5" id="KW-1185">Reference proteome</keyword>
<gene>
    <name evidence="4" type="ORF">JCM19235_4245</name>
</gene>
<organism evidence="4 5">
    <name type="scientific">Vibrio maritimus</name>
    <dbReference type="NCBI Taxonomy" id="990268"/>
    <lineage>
        <taxon>Bacteria</taxon>
        <taxon>Pseudomonadati</taxon>
        <taxon>Pseudomonadota</taxon>
        <taxon>Gammaproteobacteria</taxon>
        <taxon>Vibrionales</taxon>
        <taxon>Vibrionaceae</taxon>
        <taxon>Vibrio</taxon>
    </lineage>
</organism>
<evidence type="ECO:0000313" key="4">
    <source>
        <dbReference type="EMBL" id="GAL20045.1"/>
    </source>
</evidence>
<dbReference type="Proteomes" id="UP000029228">
    <property type="component" value="Unassembled WGS sequence"/>
</dbReference>
<dbReference type="GO" id="GO:1901982">
    <property type="term" value="F:maltose binding"/>
    <property type="evidence" value="ECO:0007669"/>
    <property type="project" value="TreeGrafter"/>
</dbReference>
<accession>A0A090RX88</accession>
<dbReference type="GO" id="GO:0055052">
    <property type="term" value="C:ATP-binding cassette (ABC) transporter complex, substrate-binding subunit-containing"/>
    <property type="evidence" value="ECO:0007669"/>
    <property type="project" value="TreeGrafter"/>
</dbReference>
<dbReference type="AlphaFoldDB" id="A0A090RX88"/>
<comment type="similarity">
    <text evidence="1">Belongs to the bacterial solute-binding protein 1 family.</text>
</comment>
<name>A0A090RX88_9VIBR</name>
<dbReference type="EMBL" id="BBMR01000005">
    <property type="protein sequence ID" value="GAL20045.1"/>
    <property type="molecule type" value="Genomic_DNA"/>
</dbReference>
<keyword evidence="2" id="KW-0813">Transport</keyword>
<evidence type="ECO:0000256" key="1">
    <source>
        <dbReference type="ARBA" id="ARBA00008520"/>
    </source>
</evidence>
<sequence length="239" mass="26820">MTNGPDFWQFYTSFGGELQDPETGRLIFDKAAMEKTFQFFADAVEMGVTRRNHLGTPWDQWYAEVASGKAAFWHGGTWHYSRYTEAEGLDDFFGNVQFGLIPTGDKEASSHANTLTHPVVYLITQQDNEDKMEVAAKLIKIASEPRINTLHAIKSSHLGISPEQMNIGLYNNDRWAMEATERLLPHANSMPNNADFGAFWNIYWKGLEAAWTGQKTPKQAVADAETELRGTLGNGVIIQ</sequence>
<dbReference type="STRING" id="990268.JCM19235_4245"/>